<sequence length="865" mass="92956">MSSRGGGSSSSNGGGVQSIPAAARKMVQSLKEIVHCPDAEIYAMLKDCNMDPNEAVSRLLSQDPFHEVKSKREKKKENKDTTEFRSRGVSNTSNRVGRGGTDRYGGGRGGSSQFSSSDSGALHGKPAYKKENGTNNHTSPSLSVAFGMAGNNFNWQPPVQCDPITMENKATTGGTVDGMLSSSQPLSGYQSAWSGVPGQVSMADIVKRGRSNGKASTTVNPSQYGVSQHHVQTSQSNVSRHEWRSYEDHASKVEEFNTEPVFGTGHHVSPNDDWPLIERPPSAGVPPGASDLHADASNFFSDIMNQHSQSPKDEVRAVEDAAIENINANHAASPSAANRKIQEDNSGSDFFFNDSVYENMDSYETHKSALEHQEVEDVGASVSSVTSNLQQLSVQEVCGTPPEEDNPTVIIPSHLQVQTADCSHLSFGSFGSGASAAFSRPVSSRPLQNNMEDASADVDVSSVGHLDPRNPEYYVDERTASEENLIHRPGASAGSYDSPSSSQPEVLKQENTEALHDNQYMFPPSTSNYNFENEQQLNAAFPHSQTSSQMQNLVPFSSVMQAYTNSLPSSLLAASVEPVRESDLPYSPFPMTQTMPTKYGNTVSSVSSSTISIPEALKTAGFSSAQPAAQTLPGNSIATGPSLPPHLAVHPYSQSTVPLGPYANMISYPFLPQSYTYVPSAFQQAFAGNSAFHQSLVTVLPQYKNNVSGSSLPQSAAIASGYGGFGSSNNIPGNFPMNPPAAPGTANISYDEVMSSQYKDTNHLISLQQNENSAMWVHGPGSRTMSPVPASTYYNLQGQTQPPSGYRQTQQPSQNYGGLNYPNFYLSQTGISLDHQQQNPREGLLGGSQGQPSKQSHQQLWQNSY</sequence>
<dbReference type="InParanoid" id="A0A2R6QAE6"/>
<dbReference type="FunCoup" id="A0A2R6QAE6">
    <property type="interactions" value="1280"/>
</dbReference>
<keyword evidence="4" id="KW-1185">Reference proteome</keyword>
<dbReference type="OMA" id="PVWLHGP"/>
<feature type="region of interest" description="Disordered" evidence="1">
    <location>
        <begin position="1"/>
        <end position="20"/>
    </location>
</feature>
<feature type="compositionally biased region" description="Polar residues" evidence="1">
    <location>
        <begin position="794"/>
        <end position="817"/>
    </location>
</feature>
<gene>
    <name evidence="3" type="ORF">CEY00_Acc20743</name>
</gene>
<dbReference type="Gramene" id="PSS04883">
    <property type="protein sequence ID" value="PSS04883"/>
    <property type="gene ID" value="CEY00_Acc20743"/>
</dbReference>
<feature type="compositionally biased region" description="Low complexity" evidence="1">
    <location>
        <begin position="489"/>
        <end position="502"/>
    </location>
</feature>
<feature type="compositionally biased region" description="Basic and acidic residues" evidence="1">
    <location>
        <begin position="64"/>
        <end position="86"/>
    </location>
</feature>
<feature type="region of interest" description="Disordered" evidence="1">
    <location>
        <begin position="838"/>
        <end position="865"/>
    </location>
</feature>
<feature type="region of interest" description="Disordered" evidence="1">
    <location>
        <begin position="59"/>
        <end position="142"/>
    </location>
</feature>
<dbReference type="InterPro" id="IPR009719">
    <property type="entry name" value="GIP1_N"/>
</dbReference>
<reference evidence="3 4" key="1">
    <citation type="submission" date="2017-07" db="EMBL/GenBank/DDBJ databases">
        <title>An improved, manually edited Actinidia chinensis var. chinensis (kiwifruit) genome highlights the challenges associated with draft genomes and gene prediction in plants.</title>
        <authorList>
            <person name="Pilkington S."/>
            <person name="Crowhurst R."/>
            <person name="Hilario E."/>
            <person name="Nardozza S."/>
            <person name="Fraser L."/>
            <person name="Peng Y."/>
            <person name="Gunaseelan K."/>
            <person name="Simpson R."/>
            <person name="Tahir J."/>
            <person name="Deroles S."/>
            <person name="Templeton K."/>
            <person name="Luo Z."/>
            <person name="Davy M."/>
            <person name="Cheng C."/>
            <person name="Mcneilage M."/>
            <person name="Scaglione D."/>
            <person name="Liu Y."/>
            <person name="Zhang Q."/>
            <person name="Datson P."/>
            <person name="De Silva N."/>
            <person name="Gardiner S."/>
            <person name="Bassett H."/>
            <person name="Chagne D."/>
            <person name="Mccallum J."/>
            <person name="Dzierzon H."/>
            <person name="Deng C."/>
            <person name="Wang Y.-Y."/>
            <person name="Barron N."/>
            <person name="Manako K."/>
            <person name="Bowen J."/>
            <person name="Foster T."/>
            <person name="Erridge Z."/>
            <person name="Tiffin H."/>
            <person name="Waite C."/>
            <person name="Davies K."/>
            <person name="Grierson E."/>
            <person name="Laing W."/>
            <person name="Kirk R."/>
            <person name="Chen X."/>
            <person name="Wood M."/>
            <person name="Montefiori M."/>
            <person name="Brummell D."/>
            <person name="Schwinn K."/>
            <person name="Catanach A."/>
            <person name="Fullerton C."/>
            <person name="Li D."/>
            <person name="Meiyalaghan S."/>
            <person name="Nieuwenhuizen N."/>
            <person name="Read N."/>
            <person name="Prakash R."/>
            <person name="Hunter D."/>
            <person name="Zhang H."/>
            <person name="Mckenzie M."/>
            <person name="Knabel M."/>
            <person name="Harris A."/>
            <person name="Allan A."/>
            <person name="Chen A."/>
            <person name="Janssen B."/>
            <person name="Plunkett B."/>
            <person name="Dwamena C."/>
            <person name="Voogd C."/>
            <person name="Leif D."/>
            <person name="Lafferty D."/>
            <person name="Souleyre E."/>
            <person name="Varkonyi-Gasic E."/>
            <person name="Gambi F."/>
            <person name="Hanley J."/>
            <person name="Yao J.-L."/>
            <person name="Cheung J."/>
            <person name="David K."/>
            <person name="Warren B."/>
            <person name="Marsh K."/>
            <person name="Snowden K."/>
            <person name="Lin-Wang K."/>
            <person name="Brian L."/>
            <person name="Martinez-Sanchez M."/>
            <person name="Wang M."/>
            <person name="Ileperuma N."/>
            <person name="Macnee N."/>
            <person name="Campin R."/>
            <person name="Mcatee P."/>
            <person name="Drummond R."/>
            <person name="Espley R."/>
            <person name="Ireland H."/>
            <person name="Wu R."/>
            <person name="Atkinson R."/>
            <person name="Karunairetnam S."/>
            <person name="Bulley S."/>
            <person name="Chunkath S."/>
            <person name="Hanley Z."/>
            <person name="Storey R."/>
            <person name="Thrimawithana A."/>
            <person name="Thomson S."/>
            <person name="David C."/>
            <person name="Testolin R."/>
        </authorList>
    </citation>
    <scope>NUCLEOTIDE SEQUENCE [LARGE SCALE GENOMIC DNA]</scope>
    <source>
        <strain evidence="4">cv. Red5</strain>
        <tissue evidence="3">Young leaf</tissue>
    </source>
</reference>
<feature type="compositionally biased region" description="Polar residues" evidence="1">
    <location>
        <begin position="133"/>
        <end position="142"/>
    </location>
</feature>
<dbReference type="OrthoDB" id="762072at2759"/>
<dbReference type="InterPro" id="IPR009060">
    <property type="entry name" value="UBA-like_sf"/>
</dbReference>
<name>A0A2R6QAE6_ACTCC</name>
<comment type="caution">
    <text evidence="3">The sequence shown here is derived from an EMBL/GenBank/DDBJ whole genome shotgun (WGS) entry which is preliminary data.</text>
</comment>
<dbReference type="SUPFAM" id="SSF46934">
    <property type="entry name" value="UBA-like"/>
    <property type="match status" value="1"/>
</dbReference>
<dbReference type="STRING" id="1590841.A0A2R6QAE6"/>
<dbReference type="PANTHER" id="PTHR46445:SF3">
    <property type="entry name" value="RNA POLYMERASE II DEGRADATION FACTOR-LIKE PROTEIN (DUF1296)-RELATED"/>
    <property type="match status" value="1"/>
</dbReference>
<feature type="compositionally biased region" description="Low complexity" evidence="1">
    <location>
        <begin position="111"/>
        <end position="120"/>
    </location>
</feature>
<dbReference type="AlphaFoldDB" id="A0A2R6QAE6"/>
<feature type="region of interest" description="Disordered" evidence="1">
    <location>
        <begin position="794"/>
        <end position="821"/>
    </location>
</feature>
<feature type="compositionally biased region" description="Gly residues" evidence="1">
    <location>
        <begin position="97"/>
        <end position="110"/>
    </location>
</feature>
<feature type="region of interest" description="Disordered" evidence="1">
    <location>
        <begin position="488"/>
        <end position="507"/>
    </location>
</feature>
<evidence type="ECO:0000313" key="4">
    <source>
        <dbReference type="Proteomes" id="UP000241394"/>
    </source>
</evidence>
<evidence type="ECO:0000313" key="3">
    <source>
        <dbReference type="EMBL" id="PSS04883.1"/>
    </source>
</evidence>
<evidence type="ECO:0000256" key="1">
    <source>
        <dbReference type="SAM" id="MobiDB-lite"/>
    </source>
</evidence>
<feature type="domain" description="GBF-interacting protein 1 N-terminal" evidence="2">
    <location>
        <begin position="19"/>
        <end position="77"/>
    </location>
</feature>
<dbReference type="Proteomes" id="UP000241394">
    <property type="component" value="Chromosome LG18"/>
</dbReference>
<dbReference type="EMBL" id="NKQK01000018">
    <property type="protein sequence ID" value="PSS04883.1"/>
    <property type="molecule type" value="Genomic_DNA"/>
</dbReference>
<protein>
    <submittedName>
        <fullName evidence="3">COPII coat assembly protein like</fullName>
    </submittedName>
</protein>
<feature type="compositionally biased region" description="Polar residues" evidence="1">
    <location>
        <begin position="850"/>
        <end position="865"/>
    </location>
</feature>
<proteinExistence type="predicted"/>
<organism evidence="3 4">
    <name type="scientific">Actinidia chinensis var. chinensis</name>
    <name type="common">Chinese soft-hair kiwi</name>
    <dbReference type="NCBI Taxonomy" id="1590841"/>
    <lineage>
        <taxon>Eukaryota</taxon>
        <taxon>Viridiplantae</taxon>
        <taxon>Streptophyta</taxon>
        <taxon>Embryophyta</taxon>
        <taxon>Tracheophyta</taxon>
        <taxon>Spermatophyta</taxon>
        <taxon>Magnoliopsida</taxon>
        <taxon>eudicotyledons</taxon>
        <taxon>Gunneridae</taxon>
        <taxon>Pentapetalae</taxon>
        <taxon>asterids</taxon>
        <taxon>Ericales</taxon>
        <taxon>Actinidiaceae</taxon>
        <taxon>Actinidia</taxon>
    </lineage>
</organism>
<dbReference type="PANTHER" id="PTHR46445">
    <property type="entry name" value="RNA POLYMERASE II DEGRADATION FACTOR-LIKE PROTEIN (DUF1296)"/>
    <property type="match status" value="1"/>
</dbReference>
<feature type="region of interest" description="Disordered" evidence="1">
    <location>
        <begin position="211"/>
        <end position="240"/>
    </location>
</feature>
<feature type="compositionally biased region" description="Gly residues" evidence="1">
    <location>
        <begin position="1"/>
        <end position="16"/>
    </location>
</feature>
<reference evidence="4" key="2">
    <citation type="journal article" date="2018" name="BMC Genomics">
        <title>A manually annotated Actinidia chinensis var. chinensis (kiwifruit) genome highlights the challenges associated with draft genomes and gene prediction in plants.</title>
        <authorList>
            <person name="Pilkington S.M."/>
            <person name="Crowhurst R."/>
            <person name="Hilario E."/>
            <person name="Nardozza S."/>
            <person name="Fraser L."/>
            <person name="Peng Y."/>
            <person name="Gunaseelan K."/>
            <person name="Simpson R."/>
            <person name="Tahir J."/>
            <person name="Deroles S.C."/>
            <person name="Templeton K."/>
            <person name="Luo Z."/>
            <person name="Davy M."/>
            <person name="Cheng C."/>
            <person name="McNeilage M."/>
            <person name="Scaglione D."/>
            <person name="Liu Y."/>
            <person name="Zhang Q."/>
            <person name="Datson P."/>
            <person name="De Silva N."/>
            <person name="Gardiner S.E."/>
            <person name="Bassett H."/>
            <person name="Chagne D."/>
            <person name="McCallum J."/>
            <person name="Dzierzon H."/>
            <person name="Deng C."/>
            <person name="Wang Y.Y."/>
            <person name="Barron L."/>
            <person name="Manako K."/>
            <person name="Bowen J."/>
            <person name="Foster T.M."/>
            <person name="Erridge Z.A."/>
            <person name="Tiffin H."/>
            <person name="Waite C.N."/>
            <person name="Davies K.M."/>
            <person name="Grierson E.P."/>
            <person name="Laing W.A."/>
            <person name="Kirk R."/>
            <person name="Chen X."/>
            <person name="Wood M."/>
            <person name="Montefiori M."/>
            <person name="Brummell D.A."/>
            <person name="Schwinn K.E."/>
            <person name="Catanach A."/>
            <person name="Fullerton C."/>
            <person name="Li D."/>
            <person name="Meiyalaghan S."/>
            <person name="Nieuwenhuizen N."/>
            <person name="Read N."/>
            <person name="Prakash R."/>
            <person name="Hunter D."/>
            <person name="Zhang H."/>
            <person name="McKenzie M."/>
            <person name="Knabel M."/>
            <person name="Harris A."/>
            <person name="Allan A.C."/>
            <person name="Gleave A."/>
            <person name="Chen A."/>
            <person name="Janssen B.J."/>
            <person name="Plunkett B."/>
            <person name="Ampomah-Dwamena C."/>
            <person name="Voogd C."/>
            <person name="Leif D."/>
            <person name="Lafferty D."/>
            <person name="Souleyre E.J.F."/>
            <person name="Varkonyi-Gasic E."/>
            <person name="Gambi F."/>
            <person name="Hanley J."/>
            <person name="Yao J.L."/>
            <person name="Cheung J."/>
            <person name="David K.M."/>
            <person name="Warren B."/>
            <person name="Marsh K."/>
            <person name="Snowden K.C."/>
            <person name="Lin-Wang K."/>
            <person name="Brian L."/>
            <person name="Martinez-Sanchez M."/>
            <person name="Wang M."/>
            <person name="Ileperuma N."/>
            <person name="Macnee N."/>
            <person name="Campin R."/>
            <person name="McAtee P."/>
            <person name="Drummond R.S.M."/>
            <person name="Espley R.V."/>
            <person name="Ireland H.S."/>
            <person name="Wu R."/>
            <person name="Atkinson R.G."/>
            <person name="Karunairetnam S."/>
            <person name="Bulley S."/>
            <person name="Chunkath S."/>
            <person name="Hanley Z."/>
            <person name="Storey R."/>
            <person name="Thrimawithana A.H."/>
            <person name="Thomson S."/>
            <person name="David C."/>
            <person name="Testolin R."/>
            <person name="Huang H."/>
            <person name="Hellens R.P."/>
            <person name="Schaffer R.J."/>
        </authorList>
    </citation>
    <scope>NUCLEOTIDE SEQUENCE [LARGE SCALE GENOMIC DNA]</scope>
    <source>
        <strain evidence="4">cv. Red5</strain>
    </source>
</reference>
<evidence type="ECO:0000259" key="2">
    <source>
        <dbReference type="Pfam" id="PF06972"/>
    </source>
</evidence>
<dbReference type="Pfam" id="PF06972">
    <property type="entry name" value="GIP1_N"/>
    <property type="match status" value="1"/>
</dbReference>
<feature type="compositionally biased region" description="Polar residues" evidence="1">
    <location>
        <begin position="213"/>
        <end position="238"/>
    </location>
</feature>
<accession>A0A2R6QAE6</accession>